<dbReference type="RefSeq" id="WP_345735019.1">
    <property type="nucleotide sequence ID" value="NZ_BAABIA010000002.1"/>
</dbReference>
<accession>A0ABP9NVK6</accession>
<proteinExistence type="predicted"/>
<evidence type="ECO:0000256" key="1">
    <source>
        <dbReference type="SAM" id="MobiDB-lite"/>
    </source>
</evidence>
<evidence type="ECO:0000313" key="3">
    <source>
        <dbReference type="Proteomes" id="UP001499852"/>
    </source>
</evidence>
<keyword evidence="3" id="KW-1185">Reference proteome</keyword>
<dbReference type="Proteomes" id="UP001499852">
    <property type="component" value="Unassembled WGS sequence"/>
</dbReference>
<sequence length="119" mass="13274">MVKRRTLDDGLTPEEMAFLNDAPEASKIIPEKDSNQDRSNTASRPKKEMITAPEPEVIASTHVHIGMVGLNTRVEPHISAALLRASTDRKIERRSRAAVQDIVNEALTEWLKKAGYINN</sequence>
<evidence type="ECO:0000313" key="2">
    <source>
        <dbReference type="EMBL" id="GAA5134932.1"/>
    </source>
</evidence>
<gene>
    <name evidence="2" type="ORF">GCM10023213_07360</name>
</gene>
<protein>
    <submittedName>
        <fullName evidence="2">Uncharacterized protein</fullName>
    </submittedName>
</protein>
<comment type="caution">
    <text evidence="2">The sequence shown here is derived from an EMBL/GenBank/DDBJ whole genome shotgun (WGS) entry which is preliminary data.</text>
</comment>
<dbReference type="EMBL" id="BAABIA010000002">
    <property type="protein sequence ID" value="GAA5134932.1"/>
    <property type="molecule type" value="Genomic_DNA"/>
</dbReference>
<name>A0ABP9NVK6_9BACT</name>
<organism evidence="2 3">
    <name type="scientific">Prosthecobacter algae</name>
    <dbReference type="NCBI Taxonomy" id="1144682"/>
    <lineage>
        <taxon>Bacteria</taxon>
        <taxon>Pseudomonadati</taxon>
        <taxon>Verrucomicrobiota</taxon>
        <taxon>Verrucomicrobiia</taxon>
        <taxon>Verrucomicrobiales</taxon>
        <taxon>Verrucomicrobiaceae</taxon>
        <taxon>Prosthecobacter</taxon>
    </lineage>
</organism>
<feature type="region of interest" description="Disordered" evidence="1">
    <location>
        <begin position="1"/>
        <end position="53"/>
    </location>
</feature>
<reference evidence="3" key="1">
    <citation type="journal article" date="2019" name="Int. J. Syst. Evol. Microbiol.">
        <title>The Global Catalogue of Microorganisms (GCM) 10K type strain sequencing project: providing services to taxonomists for standard genome sequencing and annotation.</title>
        <authorList>
            <consortium name="The Broad Institute Genomics Platform"/>
            <consortium name="The Broad Institute Genome Sequencing Center for Infectious Disease"/>
            <person name="Wu L."/>
            <person name="Ma J."/>
        </authorList>
    </citation>
    <scope>NUCLEOTIDE SEQUENCE [LARGE SCALE GENOMIC DNA]</scope>
    <source>
        <strain evidence="3">JCM 18053</strain>
    </source>
</reference>